<accession>A0AA41RUF7</accession>
<comment type="caution">
    <text evidence="2">The sequence shown here is derived from an EMBL/GenBank/DDBJ whole genome shotgun (WGS) entry which is preliminary data.</text>
</comment>
<keyword evidence="3" id="KW-1185">Reference proteome</keyword>
<evidence type="ECO:0000313" key="3">
    <source>
        <dbReference type="Proteomes" id="UP001177140"/>
    </source>
</evidence>
<proteinExistence type="predicted"/>
<name>A0AA41RUF7_PAPNU</name>
<dbReference type="Proteomes" id="UP001177140">
    <property type="component" value="Unassembled WGS sequence"/>
</dbReference>
<dbReference type="AlphaFoldDB" id="A0AA41RUF7"/>
<feature type="compositionally biased region" description="Basic and acidic residues" evidence="1">
    <location>
        <begin position="124"/>
        <end position="134"/>
    </location>
</feature>
<feature type="non-terminal residue" evidence="2">
    <location>
        <position position="149"/>
    </location>
</feature>
<gene>
    <name evidence="2" type="ORF">MKW94_005654</name>
</gene>
<reference evidence="2" key="1">
    <citation type="submission" date="2022-03" db="EMBL/GenBank/DDBJ databases">
        <title>A functionally conserved STORR gene fusion in Papaver species that diverged 16.8 million years ago.</title>
        <authorList>
            <person name="Catania T."/>
        </authorList>
    </citation>
    <scope>NUCLEOTIDE SEQUENCE</scope>
    <source>
        <strain evidence="2">S-191538</strain>
    </source>
</reference>
<evidence type="ECO:0000256" key="1">
    <source>
        <dbReference type="SAM" id="MobiDB-lite"/>
    </source>
</evidence>
<organism evidence="2 3">
    <name type="scientific">Papaver nudicaule</name>
    <name type="common">Iceland poppy</name>
    <dbReference type="NCBI Taxonomy" id="74823"/>
    <lineage>
        <taxon>Eukaryota</taxon>
        <taxon>Viridiplantae</taxon>
        <taxon>Streptophyta</taxon>
        <taxon>Embryophyta</taxon>
        <taxon>Tracheophyta</taxon>
        <taxon>Spermatophyta</taxon>
        <taxon>Magnoliopsida</taxon>
        <taxon>Ranunculales</taxon>
        <taxon>Papaveraceae</taxon>
        <taxon>Papaveroideae</taxon>
        <taxon>Papaver</taxon>
    </lineage>
</organism>
<dbReference type="EMBL" id="JAJJMA010060799">
    <property type="protein sequence ID" value="MCL7026767.1"/>
    <property type="molecule type" value="Genomic_DNA"/>
</dbReference>
<sequence length="149" mass="17043">MSVRDFCNCPLTSTVSRVSKIPTTCFSSPFLNKNLSLPKTHLTSNFLLSIEKSNTSYLHNRSQFVPKSSDGDVSTVEDEIIDEEGIESVYSDDEDNIDSLEIEELEREAREAVREYSMSLAREKIDDETIDERKKGRKKKRESISSRKL</sequence>
<protein>
    <submittedName>
        <fullName evidence="2">Uncharacterized protein</fullName>
    </submittedName>
</protein>
<feature type="region of interest" description="Disordered" evidence="1">
    <location>
        <begin position="124"/>
        <end position="149"/>
    </location>
</feature>
<evidence type="ECO:0000313" key="2">
    <source>
        <dbReference type="EMBL" id="MCL7026767.1"/>
    </source>
</evidence>